<name>A0AAE1EWF1_PETCI</name>
<dbReference type="AlphaFoldDB" id="A0AAE1EWF1"/>
<accession>A0AAE1EWF1</accession>
<dbReference type="EMBL" id="JAWQEG010004204">
    <property type="protein sequence ID" value="KAK3862592.1"/>
    <property type="molecule type" value="Genomic_DNA"/>
</dbReference>
<evidence type="ECO:0000256" key="1">
    <source>
        <dbReference type="SAM" id="MobiDB-lite"/>
    </source>
</evidence>
<organism evidence="2 3">
    <name type="scientific">Petrolisthes cinctipes</name>
    <name type="common">Flat porcelain crab</name>
    <dbReference type="NCBI Taxonomy" id="88211"/>
    <lineage>
        <taxon>Eukaryota</taxon>
        <taxon>Metazoa</taxon>
        <taxon>Ecdysozoa</taxon>
        <taxon>Arthropoda</taxon>
        <taxon>Crustacea</taxon>
        <taxon>Multicrustacea</taxon>
        <taxon>Malacostraca</taxon>
        <taxon>Eumalacostraca</taxon>
        <taxon>Eucarida</taxon>
        <taxon>Decapoda</taxon>
        <taxon>Pleocyemata</taxon>
        <taxon>Anomura</taxon>
        <taxon>Galatheoidea</taxon>
        <taxon>Porcellanidae</taxon>
        <taxon>Petrolisthes</taxon>
    </lineage>
</organism>
<feature type="compositionally biased region" description="Basic and acidic residues" evidence="1">
    <location>
        <begin position="21"/>
        <end position="40"/>
    </location>
</feature>
<gene>
    <name evidence="2" type="ORF">Pcinc_031563</name>
</gene>
<dbReference type="Proteomes" id="UP001286313">
    <property type="component" value="Unassembled WGS sequence"/>
</dbReference>
<protein>
    <submittedName>
        <fullName evidence="2">Uncharacterized protein</fullName>
    </submittedName>
</protein>
<feature type="compositionally biased region" description="Basic residues" evidence="1">
    <location>
        <begin position="63"/>
        <end position="105"/>
    </location>
</feature>
<keyword evidence="3" id="KW-1185">Reference proteome</keyword>
<comment type="caution">
    <text evidence="2">The sequence shown here is derived from an EMBL/GenBank/DDBJ whole genome shotgun (WGS) entry which is preliminary data.</text>
</comment>
<feature type="region of interest" description="Disordered" evidence="1">
    <location>
        <begin position="1"/>
        <end position="105"/>
    </location>
</feature>
<reference evidence="2" key="1">
    <citation type="submission" date="2023-10" db="EMBL/GenBank/DDBJ databases">
        <title>Genome assemblies of two species of porcelain crab, Petrolisthes cinctipes and Petrolisthes manimaculis (Anomura: Porcellanidae).</title>
        <authorList>
            <person name="Angst P."/>
        </authorList>
    </citation>
    <scope>NUCLEOTIDE SEQUENCE</scope>
    <source>
        <strain evidence="2">PB745_01</strain>
        <tissue evidence="2">Gill</tissue>
    </source>
</reference>
<proteinExistence type="predicted"/>
<evidence type="ECO:0000313" key="2">
    <source>
        <dbReference type="EMBL" id="KAK3862592.1"/>
    </source>
</evidence>
<sequence>MSQRGGTKGSVIGKVKMNIKKSKEEEGELTKQTEKDETKGIGKKMSMMTNRRKSKEEEGWTTKQRRTKVRKRRTRVRKRRTRVRKRRTKVRKRGRKRTRRTRVKE</sequence>
<evidence type="ECO:0000313" key="3">
    <source>
        <dbReference type="Proteomes" id="UP001286313"/>
    </source>
</evidence>